<accession>A0A8C4JDE6</accession>
<evidence type="ECO:0000313" key="4">
    <source>
        <dbReference type="Proteomes" id="UP000694423"/>
    </source>
</evidence>
<dbReference type="PROSITE" id="PS00280">
    <property type="entry name" value="BPTI_KUNITZ_1"/>
    <property type="match status" value="1"/>
</dbReference>
<protein>
    <recommendedName>
        <fullName evidence="2">BPTI/Kunitz inhibitor domain-containing protein</fullName>
    </recommendedName>
</protein>
<evidence type="ECO:0000313" key="3">
    <source>
        <dbReference type="Ensembl" id="ENSDNVP00000006867.1"/>
    </source>
</evidence>
<name>A0A8C4JDE6_DRONO</name>
<dbReference type="GO" id="GO:0005615">
    <property type="term" value="C:extracellular space"/>
    <property type="evidence" value="ECO:0007669"/>
    <property type="project" value="TreeGrafter"/>
</dbReference>
<dbReference type="InterPro" id="IPR002223">
    <property type="entry name" value="Kunitz_BPTI"/>
</dbReference>
<dbReference type="InterPro" id="IPR020901">
    <property type="entry name" value="Prtase_inh_Kunz-CS"/>
</dbReference>
<dbReference type="Ensembl" id="ENSDNVT00000008310.1">
    <property type="protein sequence ID" value="ENSDNVP00000006867.1"/>
    <property type="gene ID" value="ENSDNVG00000004920.1"/>
</dbReference>
<dbReference type="SMART" id="SM00131">
    <property type="entry name" value="KU"/>
    <property type="match status" value="2"/>
</dbReference>
<dbReference type="PANTHER" id="PTHR10083:SF374">
    <property type="entry name" value="BPTI_KUNITZ INHIBITOR DOMAIN-CONTAINING PROTEIN"/>
    <property type="match status" value="1"/>
</dbReference>
<feature type="domain" description="BPTI/Kunitz inhibitor" evidence="2">
    <location>
        <begin position="70"/>
        <end position="120"/>
    </location>
</feature>
<keyword evidence="4" id="KW-1185">Reference proteome</keyword>
<dbReference type="Gene3D" id="4.10.410.10">
    <property type="entry name" value="Pancreatic trypsin inhibitor Kunitz domain"/>
    <property type="match status" value="2"/>
</dbReference>
<dbReference type="Pfam" id="PF00014">
    <property type="entry name" value="Kunitz_BPTI"/>
    <property type="match status" value="2"/>
</dbReference>
<organism evidence="3 4">
    <name type="scientific">Dromaius novaehollandiae</name>
    <name type="common">Emu</name>
    <dbReference type="NCBI Taxonomy" id="8790"/>
    <lineage>
        <taxon>Eukaryota</taxon>
        <taxon>Metazoa</taxon>
        <taxon>Chordata</taxon>
        <taxon>Craniata</taxon>
        <taxon>Vertebrata</taxon>
        <taxon>Euteleostomi</taxon>
        <taxon>Archelosauria</taxon>
        <taxon>Archosauria</taxon>
        <taxon>Dinosauria</taxon>
        <taxon>Saurischia</taxon>
        <taxon>Theropoda</taxon>
        <taxon>Coelurosauria</taxon>
        <taxon>Aves</taxon>
        <taxon>Palaeognathae</taxon>
        <taxon>Casuariiformes</taxon>
        <taxon>Dromaiidae</taxon>
        <taxon>Dromaius</taxon>
    </lineage>
</organism>
<sequence length="226" mass="24128">MPRGRGMRGGACQAFIYSGCGGNRNNFPSRRECQQACRKSGASSPRAGRDWAAPERRGLSAAGPTAAQVCRLPKVPGTCLAHIPSYFYNAATRRCERFIYKGCTGNENRFASEQECRRTCGRPGRSGPPRGAGLQGQFIAVLLHGTGCSGAGGGRGAGGRTARGGRRWWQPGPRTAPGGARLLVAWGRRPPEMGFLLQPYITAAARCGQAAEIFLCGLQTNERKEN</sequence>
<feature type="domain" description="BPTI/Kunitz inhibitor" evidence="2">
    <location>
        <begin position="12"/>
        <end position="37"/>
    </location>
</feature>
<dbReference type="CDD" id="cd00109">
    <property type="entry name" value="Kunitz-type"/>
    <property type="match status" value="2"/>
</dbReference>
<dbReference type="PANTHER" id="PTHR10083">
    <property type="entry name" value="KUNITZ-TYPE PROTEASE INHIBITOR-RELATED"/>
    <property type="match status" value="1"/>
</dbReference>
<dbReference type="Proteomes" id="UP000694423">
    <property type="component" value="Unplaced"/>
</dbReference>
<dbReference type="AlphaFoldDB" id="A0A8C4JDE6"/>
<dbReference type="PRINTS" id="PR00759">
    <property type="entry name" value="BASICPTASE"/>
</dbReference>
<dbReference type="InterPro" id="IPR050098">
    <property type="entry name" value="TFPI/VKTCI-like"/>
</dbReference>
<dbReference type="FunFam" id="4.10.410.10:FF:000004">
    <property type="entry name" value="Tissue factor pathway inhibitor"/>
    <property type="match status" value="1"/>
</dbReference>
<evidence type="ECO:0000259" key="2">
    <source>
        <dbReference type="PROSITE" id="PS50279"/>
    </source>
</evidence>
<dbReference type="SUPFAM" id="SSF57362">
    <property type="entry name" value="BPTI-like"/>
    <property type="match status" value="2"/>
</dbReference>
<keyword evidence="1" id="KW-1015">Disulfide bond</keyword>
<proteinExistence type="predicted"/>
<reference evidence="3" key="1">
    <citation type="submission" date="2025-08" db="UniProtKB">
        <authorList>
            <consortium name="Ensembl"/>
        </authorList>
    </citation>
    <scope>IDENTIFICATION</scope>
</reference>
<evidence type="ECO:0000256" key="1">
    <source>
        <dbReference type="ARBA" id="ARBA00023157"/>
    </source>
</evidence>
<reference evidence="3" key="2">
    <citation type="submission" date="2025-09" db="UniProtKB">
        <authorList>
            <consortium name="Ensembl"/>
        </authorList>
    </citation>
    <scope>IDENTIFICATION</scope>
</reference>
<dbReference type="PROSITE" id="PS50279">
    <property type="entry name" value="BPTI_KUNITZ_2"/>
    <property type="match status" value="2"/>
</dbReference>
<dbReference type="GO" id="GO:0004867">
    <property type="term" value="F:serine-type endopeptidase inhibitor activity"/>
    <property type="evidence" value="ECO:0007669"/>
    <property type="project" value="InterPro"/>
</dbReference>
<dbReference type="InterPro" id="IPR036880">
    <property type="entry name" value="Kunitz_BPTI_sf"/>
</dbReference>